<dbReference type="SFLD" id="SFLDG01094">
    <property type="entry name" value="Uncharacterised_Radical_SAM_Su"/>
    <property type="match status" value="1"/>
</dbReference>
<dbReference type="SUPFAM" id="SSF102114">
    <property type="entry name" value="Radical SAM enzymes"/>
    <property type="match status" value="1"/>
</dbReference>
<evidence type="ECO:0000256" key="4">
    <source>
        <dbReference type="ARBA" id="ARBA00022723"/>
    </source>
</evidence>
<keyword evidence="4" id="KW-0479">Metal-binding</keyword>
<evidence type="ECO:0000313" key="9">
    <source>
        <dbReference type="Proteomes" id="UP000324065"/>
    </source>
</evidence>
<feature type="domain" description="Radical SAM core" evidence="7">
    <location>
        <begin position="14"/>
        <end position="227"/>
    </location>
</feature>
<evidence type="ECO:0000256" key="1">
    <source>
        <dbReference type="ARBA" id="ARBA00001966"/>
    </source>
</evidence>
<protein>
    <submittedName>
        <fullName evidence="8">Anaerobic ribonucleoside-triphosphate reductase activating protein</fullName>
    </submittedName>
</protein>
<keyword evidence="6" id="KW-0411">Iron-sulfur</keyword>
<dbReference type="Pfam" id="PF04055">
    <property type="entry name" value="Radical_SAM"/>
    <property type="match status" value="1"/>
</dbReference>
<dbReference type="SFLD" id="SFLDS00029">
    <property type="entry name" value="Radical_SAM"/>
    <property type="match status" value="1"/>
</dbReference>
<sequence length="227" mass="24021">MRIGGLARFSTVDWPDRLTATVFLRGCPWRCPYCHNPDLLTAHPPDDAKDVAWSDILAFLDSRRGLLDGVVFSGGEPTAQRGLSDAIDAVRALGFAVGLHTGGPWPERLATALPRLDWVGFDVKAPFDDYAAVTGVPGSGVAARDSLRRLIASGVSFEARTTVHPALLDAAALDRLAADLAAMGVRDIVLQHARPTAALPADPDGRSFPALAASRATAFATVTTRAE</sequence>
<evidence type="ECO:0000313" key="8">
    <source>
        <dbReference type="EMBL" id="KAA5604518.1"/>
    </source>
</evidence>
<proteinExistence type="predicted"/>
<comment type="cofactor">
    <cofactor evidence="1">
        <name>[4Fe-4S] cluster</name>
        <dbReference type="ChEBI" id="CHEBI:49883"/>
    </cofactor>
</comment>
<keyword evidence="3" id="KW-0949">S-adenosyl-L-methionine</keyword>
<dbReference type="GO" id="GO:0046872">
    <property type="term" value="F:metal ion binding"/>
    <property type="evidence" value="ECO:0007669"/>
    <property type="project" value="UniProtKB-KW"/>
</dbReference>
<dbReference type="EMBL" id="VWPJ01000017">
    <property type="protein sequence ID" value="KAA5604518.1"/>
    <property type="molecule type" value="Genomic_DNA"/>
</dbReference>
<dbReference type="GO" id="GO:0051539">
    <property type="term" value="F:4 iron, 4 sulfur cluster binding"/>
    <property type="evidence" value="ECO:0007669"/>
    <property type="project" value="UniProtKB-KW"/>
</dbReference>
<dbReference type="InterPro" id="IPR058240">
    <property type="entry name" value="rSAM_sf"/>
</dbReference>
<reference evidence="8 9" key="1">
    <citation type="submission" date="2019-09" db="EMBL/GenBank/DDBJ databases">
        <title>Genome sequence of Roseospira marina, one of the more divergent members of the non-sulfur purple photosynthetic bacterial family, the Rhodospirillaceae.</title>
        <authorList>
            <person name="Meyer T."/>
            <person name="Kyndt J."/>
        </authorList>
    </citation>
    <scope>NUCLEOTIDE SEQUENCE [LARGE SCALE GENOMIC DNA]</scope>
    <source>
        <strain evidence="8 9">DSM 15113</strain>
    </source>
</reference>
<dbReference type="InterPro" id="IPR013785">
    <property type="entry name" value="Aldolase_TIM"/>
</dbReference>
<accession>A0A5M6IA14</accession>
<dbReference type="InterPro" id="IPR012840">
    <property type="entry name" value="NrdG2"/>
</dbReference>
<keyword evidence="2" id="KW-0004">4Fe-4S</keyword>
<dbReference type="InterPro" id="IPR034457">
    <property type="entry name" value="Organic_radical-activating"/>
</dbReference>
<dbReference type="AlphaFoldDB" id="A0A5M6IA14"/>
<evidence type="ECO:0000256" key="5">
    <source>
        <dbReference type="ARBA" id="ARBA00023004"/>
    </source>
</evidence>
<evidence type="ECO:0000256" key="2">
    <source>
        <dbReference type="ARBA" id="ARBA00022485"/>
    </source>
</evidence>
<dbReference type="InterPro" id="IPR007197">
    <property type="entry name" value="rSAM"/>
</dbReference>
<organism evidence="8 9">
    <name type="scientific">Roseospira marina</name>
    <dbReference type="NCBI Taxonomy" id="140057"/>
    <lineage>
        <taxon>Bacteria</taxon>
        <taxon>Pseudomonadati</taxon>
        <taxon>Pseudomonadota</taxon>
        <taxon>Alphaproteobacteria</taxon>
        <taxon>Rhodospirillales</taxon>
        <taxon>Rhodospirillaceae</taxon>
        <taxon>Roseospira</taxon>
    </lineage>
</organism>
<dbReference type="CDD" id="cd01335">
    <property type="entry name" value="Radical_SAM"/>
    <property type="match status" value="1"/>
</dbReference>
<dbReference type="NCBIfam" id="TIGR02495">
    <property type="entry name" value="NrdG2"/>
    <property type="match status" value="1"/>
</dbReference>
<dbReference type="Proteomes" id="UP000324065">
    <property type="component" value="Unassembled WGS sequence"/>
</dbReference>
<dbReference type="GO" id="GO:0003824">
    <property type="term" value="F:catalytic activity"/>
    <property type="evidence" value="ECO:0007669"/>
    <property type="project" value="InterPro"/>
</dbReference>
<dbReference type="OrthoDB" id="9792276at2"/>
<evidence type="ECO:0000256" key="3">
    <source>
        <dbReference type="ARBA" id="ARBA00022691"/>
    </source>
</evidence>
<comment type="caution">
    <text evidence="8">The sequence shown here is derived from an EMBL/GenBank/DDBJ whole genome shotgun (WGS) entry which is preliminary data.</text>
</comment>
<name>A0A5M6IA14_9PROT</name>
<dbReference type="PANTHER" id="PTHR30352">
    <property type="entry name" value="PYRUVATE FORMATE-LYASE-ACTIVATING ENZYME"/>
    <property type="match status" value="1"/>
</dbReference>
<dbReference type="Gene3D" id="3.20.20.70">
    <property type="entry name" value="Aldolase class I"/>
    <property type="match status" value="1"/>
</dbReference>
<evidence type="ECO:0000256" key="6">
    <source>
        <dbReference type="ARBA" id="ARBA00023014"/>
    </source>
</evidence>
<keyword evidence="5" id="KW-0408">Iron</keyword>
<dbReference type="PROSITE" id="PS51918">
    <property type="entry name" value="RADICAL_SAM"/>
    <property type="match status" value="1"/>
</dbReference>
<evidence type="ECO:0000259" key="7">
    <source>
        <dbReference type="PROSITE" id="PS51918"/>
    </source>
</evidence>
<keyword evidence="9" id="KW-1185">Reference proteome</keyword>
<gene>
    <name evidence="8" type="ORF">F1188_15570</name>
</gene>
<dbReference type="PANTHER" id="PTHR30352:SF13">
    <property type="entry name" value="GLYCYL-RADICAL ENZYME ACTIVATING ENZYME YJJW-RELATED"/>
    <property type="match status" value="1"/>
</dbReference>